<proteinExistence type="predicted"/>
<dbReference type="EMBL" id="JAMKPW020000014">
    <property type="protein sequence ID" value="KAK8211364.1"/>
    <property type="molecule type" value="Genomic_DNA"/>
</dbReference>
<protein>
    <submittedName>
        <fullName evidence="1">Uncharacterized protein</fullName>
    </submittedName>
</protein>
<accession>A0ACC3SEU3</accession>
<reference evidence="1" key="1">
    <citation type="submission" date="2024-02" db="EMBL/GenBank/DDBJ databases">
        <title>Metagenome Assembled Genome of Zalaria obscura JY119.</title>
        <authorList>
            <person name="Vighnesh L."/>
            <person name="Jagadeeshwari U."/>
            <person name="Venkata Ramana C."/>
            <person name="Sasikala C."/>
        </authorList>
    </citation>
    <scope>NUCLEOTIDE SEQUENCE</scope>
    <source>
        <strain evidence="1">JY119</strain>
    </source>
</reference>
<keyword evidence="2" id="KW-1185">Reference proteome</keyword>
<evidence type="ECO:0000313" key="2">
    <source>
        <dbReference type="Proteomes" id="UP001320706"/>
    </source>
</evidence>
<name>A0ACC3SEU3_9PEZI</name>
<dbReference type="Proteomes" id="UP001320706">
    <property type="component" value="Unassembled WGS sequence"/>
</dbReference>
<sequence length="332" mass="34943">MTTRPNILLFGAGAIGTIYIHILQQAGCNVTAVCRSNYAAAATNGFHISSQKYGNVHVSPTVVRTPQEAADNHKASGSRGFDYVLVTAKAFPGSSPTGAELLRPVVGPDTAIALVQNGIGIEDEWKAAYPENPILSCVVYLPATQTSPGHVSMGDLERLEIGTFPCEAPAAHKGAGEKLKGLIEAGGGTATLHDDVQLKRWSKALVNSSWNPVCALARSRDVAVMASSPAATEYVRALMREVAAVARACGYGGIGEEEVEMQLGRAKARVGTRGIEPSMMADALHGRRMEVEAIVGNVVRLGKERGVGVERLEGVYVLVKALDESLAAAREG</sequence>
<evidence type="ECO:0000313" key="1">
    <source>
        <dbReference type="EMBL" id="KAK8211364.1"/>
    </source>
</evidence>
<gene>
    <name evidence="1" type="ORF">M8818_003331</name>
</gene>
<organism evidence="1 2">
    <name type="scientific">Zalaria obscura</name>
    <dbReference type="NCBI Taxonomy" id="2024903"/>
    <lineage>
        <taxon>Eukaryota</taxon>
        <taxon>Fungi</taxon>
        <taxon>Dikarya</taxon>
        <taxon>Ascomycota</taxon>
        <taxon>Pezizomycotina</taxon>
        <taxon>Dothideomycetes</taxon>
        <taxon>Dothideomycetidae</taxon>
        <taxon>Dothideales</taxon>
        <taxon>Zalariaceae</taxon>
        <taxon>Zalaria</taxon>
    </lineage>
</organism>
<comment type="caution">
    <text evidence="1">The sequence shown here is derived from an EMBL/GenBank/DDBJ whole genome shotgun (WGS) entry which is preliminary data.</text>
</comment>